<dbReference type="Pfam" id="PF05890">
    <property type="entry name" value="Ebp2"/>
    <property type="match status" value="1"/>
</dbReference>
<feature type="compositionally biased region" description="Polar residues" evidence="6">
    <location>
        <begin position="140"/>
        <end position="151"/>
    </location>
</feature>
<gene>
    <name evidence="7" type="ORF">PPNO1_LOCUS16</name>
</gene>
<sequence length="365" mass="40490">MAAPSSKPASSKPQNPQGSHDNCSAVAKPQYSQGSYHSCSVMAKPQYSQGSYHSCSVIHTRNNTVTEPYSIRADDPAAISSSLLPWFETSEPYAQAFKCGIMVTKSKLKLALAYDKGVDFAQVKEKRRLKALRKVKGKDQSTQSEVETQTALDEHGEDGWEDEDSEGSAVEPSLDIERLDDSDTSDSEVEMEERLPRPPKKITQTKPKANTKSSKKTANSEAMVTKDHGGRPDPHTRLTINNTTALLASLNRIRIPVDSSALFATHQSIISSTRTADDIPNVSDDLQRELQFYKQSRDAVLRARAMLLKEGVPFTRPNDFGKQVQIAKLQERQKAKKDSLEKIKALKRSVFPSYPGHPPKAQYFP</sequence>
<dbReference type="GO" id="GO:0034399">
    <property type="term" value="C:nuclear periphery"/>
    <property type="evidence" value="ECO:0007669"/>
    <property type="project" value="TreeGrafter"/>
</dbReference>
<protein>
    <submittedName>
        <fullName evidence="7">Uncharacterized protein</fullName>
    </submittedName>
</protein>
<keyword evidence="5" id="KW-0539">Nucleus</keyword>
<proteinExistence type="inferred from homology"/>
<dbReference type="AlphaFoldDB" id="A0A9P1GUE7"/>
<keyword evidence="4" id="KW-0175">Coiled coil</keyword>
<organism evidence="7 8">
    <name type="scientific">Parascedosporium putredinis</name>
    <dbReference type="NCBI Taxonomy" id="1442378"/>
    <lineage>
        <taxon>Eukaryota</taxon>
        <taxon>Fungi</taxon>
        <taxon>Dikarya</taxon>
        <taxon>Ascomycota</taxon>
        <taxon>Pezizomycotina</taxon>
        <taxon>Sordariomycetes</taxon>
        <taxon>Hypocreomycetidae</taxon>
        <taxon>Microascales</taxon>
        <taxon>Microascaceae</taxon>
        <taxon>Parascedosporium</taxon>
    </lineage>
</organism>
<accession>A0A9P1GUE7</accession>
<feature type="compositionally biased region" description="Basic and acidic residues" evidence="6">
    <location>
        <begin position="224"/>
        <end position="236"/>
    </location>
</feature>
<comment type="subcellular location">
    <subcellularLocation>
        <location evidence="1">Nucleus</location>
        <location evidence="1">Nucleolus</location>
    </subcellularLocation>
</comment>
<dbReference type="GO" id="GO:0042273">
    <property type="term" value="P:ribosomal large subunit biogenesis"/>
    <property type="evidence" value="ECO:0007669"/>
    <property type="project" value="TreeGrafter"/>
</dbReference>
<comment type="caution">
    <text evidence="7">The sequence shown here is derived from an EMBL/GenBank/DDBJ whole genome shotgun (WGS) entry which is preliminary data.</text>
</comment>
<feature type="compositionally biased region" description="Polar residues" evidence="6">
    <location>
        <begin position="202"/>
        <end position="222"/>
    </location>
</feature>
<keyword evidence="3" id="KW-0690">Ribosome biogenesis</keyword>
<dbReference type="GO" id="GO:0006364">
    <property type="term" value="P:rRNA processing"/>
    <property type="evidence" value="ECO:0007669"/>
    <property type="project" value="TreeGrafter"/>
</dbReference>
<feature type="region of interest" description="Disordered" evidence="6">
    <location>
        <begin position="132"/>
        <end position="238"/>
    </location>
</feature>
<evidence type="ECO:0000256" key="5">
    <source>
        <dbReference type="ARBA" id="ARBA00023242"/>
    </source>
</evidence>
<dbReference type="InterPro" id="IPR008610">
    <property type="entry name" value="Ebp2"/>
</dbReference>
<evidence type="ECO:0000313" key="7">
    <source>
        <dbReference type="EMBL" id="CAI4210209.1"/>
    </source>
</evidence>
<comment type="similarity">
    <text evidence="2">Belongs to the EBP2 family.</text>
</comment>
<feature type="region of interest" description="Disordered" evidence="6">
    <location>
        <begin position="1"/>
        <end position="29"/>
    </location>
</feature>
<feature type="compositionally biased region" description="Acidic residues" evidence="6">
    <location>
        <begin position="182"/>
        <end position="191"/>
    </location>
</feature>
<dbReference type="Proteomes" id="UP000838763">
    <property type="component" value="Unassembled WGS sequence"/>
</dbReference>
<dbReference type="OrthoDB" id="443772at2759"/>
<dbReference type="PANTHER" id="PTHR13028:SF0">
    <property type="entry name" value="RRNA-PROCESSING PROTEIN EBP2-RELATED"/>
    <property type="match status" value="1"/>
</dbReference>
<evidence type="ECO:0000256" key="2">
    <source>
        <dbReference type="ARBA" id="ARBA00007336"/>
    </source>
</evidence>
<evidence type="ECO:0000256" key="6">
    <source>
        <dbReference type="SAM" id="MobiDB-lite"/>
    </source>
</evidence>
<feature type="compositionally biased region" description="Low complexity" evidence="6">
    <location>
        <begin position="1"/>
        <end position="13"/>
    </location>
</feature>
<evidence type="ECO:0000313" key="8">
    <source>
        <dbReference type="Proteomes" id="UP000838763"/>
    </source>
</evidence>
<keyword evidence="8" id="KW-1185">Reference proteome</keyword>
<dbReference type="GO" id="GO:0030687">
    <property type="term" value="C:preribosome, large subunit precursor"/>
    <property type="evidence" value="ECO:0007669"/>
    <property type="project" value="TreeGrafter"/>
</dbReference>
<reference evidence="7" key="1">
    <citation type="submission" date="2022-11" db="EMBL/GenBank/DDBJ databases">
        <authorList>
            <person name="Scott C."/>
            <person name="Bruce N."/>
        </authorList>
    </citation>
    <scope>NUCLEOTIDE SEQUENCE</scope>
</reference>
<name>A0A9P1GUE7_9PEZI</name>
<dbReference type="EMBL" id="CALLCH030000001">
    <property type="protein sequence ID" value="CAI4210209.1"/>
    <property type="molecule type" value="Genomic_DNA"/>
</dbReference>
<evidence type="ECO:0000256" key="1">
    <source>
        <dbReference type="ARBA" id="ARBA00004604"/>
    </source>
</evidence>
<evidence type="ECO:0000256" key="3">
    <source>
        <dbReference type="ARBA" id="ARBA00022517"/>
    </source>
</evidence>
<dbReference type="GO" id="GO:0005730">
    <property type="term" value="C:nucleolus"/>
    <property type="evidence" value="ECO:0007669"/>
    <property type="project" value="UniProtKB-SubCell"/>
</dbReference>
<dbReference type="PANTHER" id="PTHR13028">
    <property type="entry name" value="RRNA PROCESSING PROTEIN EBNA1-BINDING PROTEIN-RELATED"/>
    <property type="match status" value="1"/>
</dbReference>
<evidence type="ECO:0000256" key="4">
    <source>
        <dbReference type="ARBA" id="ARBA00023054"/>
    </source>
</evidence>